<dbReference type="Proteomes" id="UP001499959">
    <property type="component" value="Unassembled WGS sequence"/>
</dbReference>
<gene>
    <name evidence="1" type="ORF">GCM10023307_25970</name>
</gene>
<protein>
    <recommendedName>
        <fullName evidence="3">Beta-ketoacyl synthase N-terminal domain-containing protein</fullName>
    </recommendedName>
</protein>
<dbReference type="InterPro" id="IPR016039">
    <property type="entry name" value="Thiolase-like"/>
</dbReference>
<reference evidence="2" key="1">
    <citation type="journal article" date="2019" name="Int. J. Syst. Evol. Microbiol.">
        <title>The Global Catalogue of Microorganisms (GCM) 10K type strain sequencing project: providing services to taxonomists for standard genome sequencing and annotation.</title>
        <authorList>
            <consortium name="The Broad Institute Genomics Platform"/>
            <consortium name="The Broad Institute Genome Sequencing Center for Infectious Disease"/>
            <person name="Wu L."/>
            <person name="Ma J."/>
        </authorList>
    </citation>
    <scope>NUCLEOTIDE SEQUENCE [LARGE SCALE GENOMIC DNA]</scope>
    <source>
        <strain evidence="2">JCM 18204</strain>
    </source>
</reference>
<dbReference type="EMBL" id="BAABJE010000014">
    <property type="protein sequence ID" value="GAA4798619.1"/>
    <property type="molecule type" value="Genomic_DNA"/>
</dbReference>
<keyword evidence="2" id="KW-1185">Reference proteome</keyword>
<proteinExistence type="predicted"/>
<evidence type="ECO:0000313" key="2">
    <source>
        <dbReference type="Proteomes" id="UP001499959"/>
    </source>
</evidence>
<evidence type="ECO:0008006" key="3">
    <source>
        <dbReference type="Google" id="ProtNLM"/>
    </source>
</evidence>
<comment type="caution">
    <text evidence="1">The sequence shown here is derived from an EMBL/GenBank/DDBJ whole genome shotgun (WGS) entry which is preliminary data.</text>
</comment>
<dbReference type="Gene3D" id="3.40.47.10">
    <property type="match status" value="1"/>
</dbReference>
<dbReference type="RefSeq" id="WP_345303765.1">
    <property type="nucleotide sequence ID" value="NZ_BAABJE010000014.1"/>
</dbReference>
<dbReference type="SUPFAM" id="SSF53901">
    <property type="entry name" value="Thiolase-like"/>
    <property type="match status" value="1"/>
</dbReference>
<name>A0ABP9BQ11_9GAMM</name>
<evidence type="ECO:0000313" key="1">
    <source>
        <dbReference type="EMBL" id="GAA4798619.1"/>
    </source>
</evidence>
<sequence>MSIVMLENGPYINSIGWTRKPDHAAVAATHAAYSAMANPVEFDGAGGYRLKNSDAVCTPTDLSLPLMRSSGVARARSAAKSTILAALLGRELIATVSARDDYDGNRTGVAVASCTAITPIAWEFETVGMRNGWLKTDTMLLPSSIPSAITTQTSAVFDTHATAIAFQDGAFGLCAALEHAYLSFAHNRSDHFLVIGSEEICGVQCDALDALNDDRPRIDGASGLVLGKSPCSPDDWRLAFCSNIAGDADFELPEGWSGAEVLALALAGGPTVFTAPLVPYALHHLFERAGGQAVLVCSMPERGTYVVGFERPRH</sequence>
<accession>A0ABP9BQ11</accession>
<organism evidence="1 2">
    <name type="scientific">Lysobacter hankyongensis</name>
    <dbReference type="NCBI Taxonomy" id="1176535"/>
    <lineage>
        <taxon>Bacteria</taxon>
        <taxon>Pseudomonadati</taxon>
        <taxon>Pseudomonadota</taxon>
        <taxon>Gammaproteobacteria</taxon>
        <taxon>Lysobacterales</taxon>
        <taxon>Lysobacteraceae</taxon>
        <taxon>Lysobacter</taxon>
    </lineage>
</organism>